<proteinExistence type="predicted"/>
<accession>A0A2K3UW28</accession>
<dbReference type="AlphaFoldDB" id="A0A2K3UW28"/>
<dbReference type="OrthoDB" id="59969at2"/>
<organism evidence="1 2">
    <name type="scientific">Deinococcus koreensis</name>
    <dbReference type="NCBI Taxonomy" id="2054903"/>
    <lineage>
        <taxon>Bacteria</taxon>
        <taxon>Thermotogati</taxon>
        <taxon>Deinococcota</taxon>
        <taxon>Deinococci</taxon>
        <taxon>Deinococcales</taxon>
        <taxon>Deinococcaceae</taxon>
        <taxon>Deinococcus</taxon>
    </lineage>
</organism>
<sequence length="299" mass="31766">MKVGLLESRAARLNAYWATLLKELEVEFVHSALPDDQALALGRETLPTEALGVQLMVGRVLALGRVDAVLIPRLPSVTGDAWGEAFAELLPRRISSLPPLIEVPDGGDDLETVATEVGLRLSQNAGRVRRALEKVRRLASGPRQEMPLLARASHATVAVIGPRTLLAEDILAGGLRPALERLGLHGVFSHELPLAEVIRRAERMENAGKVPAGERELFGAASLLAGKSGVRGLIFAVPARDGAAGAALERLARRMHKPTLQLMVDAGQTGFPELEAFRGQIAAAAQGAPQDTAESGERA</sequence>
<gene>
    <name evidence="1" type="ORF">CVO96_04645</name>
</gene>
<dbReference type="Proteomes" id="UP000236379">
    <property type="component" value="Unassembled WGS sequence"/>
</dbReference>
<evidence type="ECO:0000313" key="2">
    <source>
        <dbReference type="Proteomes" id="UP000236379"/>
    </source>
</evidence>
<dbReference type="RefSeq" id="WP_103310863.1">
    <property type="nucleotide sequence ID" value="NZ_PPPD01000001.1"/>
</dbReference>
<reference evidence="1 2" key="1">
    <citation type="submission" date="2018-01" db="EMBL/GenBank/DDBJ databases">
        <title>Deinococcus koreensis sp. nov., a radiation-resistant bacterium isolated from river water.</title>
        <authorList>
            <person name="Choi A."/>
        </authorList>
    </citation>
    <scope>NUCLEOTIDE SEQUENCE [LARGE SCALE GENOMIC DNA]</scope>
    <source>
        <strain evidence="1 2">SJW1-2</strain>
    </source>
</reference>
<comment type="caution">
    <text evidence="1">The sequence shown here is derived from an EMBL/GenBank/DDBJ whole genome shotgun (WGS) entry which is preliminary data.</text>
</comment>
<name>A0A2K3UW28_9DEIO</name>
<keyword evidence="2" id="KW-1185">Reference proteome</keyword>
<protein>
    <submittedName>
        <fullName evidence="1">Uncharacterized protein</fullName>
    </submittedName>
</protein>
<dbReference type="EMBL" id="PPPD01000001">
    <property type="protein sequence ID" value="PNY80749.1"/>
    <property type="molecule type" value="Genomic_DNA"/>
</dbReference>
<evidence type="ECO:0000313" key="1">
    <source>
        <dbReference type="EMBL" id="PNY80749.1"/>
    </source>
</evidence>